<reference evidence="1 2" key="2">
    <citation type="journal article" date="2013" name="PLoS ONE">
        <title>INDIGO - INtegrated Data Warehouse of MIcrobial GenOmes with Examples from the Red Sea Extremophiles.</title>
        <authorList>
            <person name="Alam I."/>
            <person name="Antunes A."/>
            <person name="Kamau A.A."/>
            <person name="Ba Alawi W."/>
            <person name="Kalkatawi M."/>
            <person name="Stingl U."/>
            <person name="Bajic V.B."/>
        </authorList>
    </citation>
    <scope>NUCLEOTIDE SEQUENCE [LARGE SCALE GENOMIC DNA]</scope>
    <source>
        <strain evidence="1 2">SARL4B</strain>
    </source>
</reference>
<accession>U2DLF1</accession>
<proteinExistence type="predicted"/>
<dbReference type="RefSeq" id="WP_021029462.1">
    <property type="nucleotide sequence ID" value="NC_021921.1"/>
</dbReference>
<evidence type="ECO:0000313" key="1">
    <source>
        <dbReference type="EMBL" id="ERJ06597.1"/>
    </source>
</evidence>
<comment type="caution">
    <text evidence="1">The sequence shown here is derived from an EMBL/GenBank/DDBJ whole genome shotgun (WGS) entry which is preliminary data.</text>
</comment>
<organism evidence="1 2">
    <name type="scientific">Halorhabdus tiamatea SARL4B</name>
    <dbReference type="NCBI Taxonomy" id="1033806"/>
    <lineage>
        <taxon>Archaea</taxon>
        <taxon>Methanobacteriati</taxon>
        <taxon>Methanobacteriota</taxon>
        <taxon>Stenosarchaea group</taxon>
        <taxon>Halobacteria</taxon>
        <taxon>Halobacteriales</taxon>
        <taxon>Haloarculaceae</taxon>
        <taxon>Halorhabdus</taxon>
    </lineage>
</organism>
<name>U2DLF1_9EURY</name>
<dbReference type="AlphaFoldDB" id="U2DLF1"/>
<protein>
    <submittedName>
        <fullName evidence="1">Uncharacterized protein</fullName>
    </submittedName>
</protein>
<dbReference type="EMBL" id="AFNT02000012">
    <property type="protein sequence ID" value="ERJ06597.1"/>
    <property type="molecule type" value="Genomic_DNA"/>
</dbReference>
<evidence type="ECO:0000313" key="2">
    <source>
        <dbReference type="Proteomes" id="UP000003861"/>
    </source>
</evidence>
<reference evidence="1 2" key="1">
    <citation type="journal article" date="2011" name="J. Bacteriol.">
        <title>Genome sequence of Halorhabdus tiamatea, the first archaeon isolated from a deep-sea anoxic brine lake.</title>
        <authorList>
            <person name="Antunes A."/>
            <person name="Alam I."/>
            <person name="Bajic V.B."/>
            <person name="Stingl U."/>
        </authorList>
    </citation>
    <scope>NUCLEOTIDE SEQUENCE [LARGE SCALE GENOMIC DNA]</scope>
    <source>
        <strain evidence="1 2">SARL4B</strain>
    </source>
</reference>
<sequence length="272" mass="26966">MRTGTVTQRVGALALVAALIMSVFAAGPAAAAASNVSIEATDYDVDEPTTAGVTFNVTADAGGISNQTLSVAVVDESASSTTATYERQVDVAANQTKAVTIDVSPEQQGIAPGTYSLQANVDGVTATSTLTVNEVADPSVTLDQSEYSVNGSAATVNATLSAGGQDRVGPVEFVVLNDSGGVVHSETMDDYSLSASSTADESFTIAPADVNAGNYTVEAVYAGTSASAPLTVENTDDAPVGGGVISDAAGDPVALGGVAVVIVLIGLAARAE</sequence>
<gene>
    <name evidence="1" type="ORF">HLRTI_001303</name>
</gene>
<dbReference type="OrthoDB" id="379101at2157"/>
<dbReference type="GeneID" id="23798567"/>
<dbReference type="Proteomes" id="UP000003861">
    <property type="component" value="Unassembled WGS sequence"/>
</dbReference>